<dbReference type="Gene3D" id="2.130.10.10">
    <property type="entry name" value="YVTN repeat-like/Quinoprotein amine dehydrogenase"/>
    <property type="match status" value="1"/>
</dbReference>
<reference evidence="1 2" key="1">
    <citation type="journal article" date="2007" name="Proc. Natl. Acad. Sci. U.S.A.">
        <title>Genome and proteome of long-chain alkane degrading Geobacillus thermodenitrificans NG80-2 isolated from a deep-subsurface oil reservoir.</title>
        <authorList>
            <person name="Feng L."/>
            <person name="Wang W."/>
            <person name="Cheng J."/>
            <person name="Ren Y."/>
            <person name="Zhao G."/>
            <person name="Gao C."/>
            <person name="Tang Y."/>
            <person name="Liu X."/>
            <person name="Han W."/>
            <person name="Peng X."/>
            <person name="Liu R."/>
            <person name="Wang L."/>
        </authorList>
    </citation>
    <scope>NUCLEOTIDE SEQUENCE [LARGE SCALE GENOMIC DNA]</scope>
    <source>
        <strain evidence="1 2">NG80-2</strain>
    </source>
</reference>
<dbReference type="eggNOG" id="COG3391">
    <property type="taxonomic scope" value="Bacteria"/>
</dbReference>
<dbReference type="PANTHER" id="PTHR47197:SF3">
    <property type="entry name" value="DIHYDRO-HEME D1 DEHYDROGENASE"/>
    <property type="match status" value="1"/>
</dbReference>
<dbReference type="InterPro" id="IPR011964">
    <property type="entry name" value="YVTN_b-propeller_repeat"/>
</dbReference>
<dbReference type="NCBIfam" id="TIGR02276">
    <property type="entry name" value="beta_rpt_yvtn"/>
    <property type="match status" value="3"/>
</dbReference>
<dbReference type="InterPro" id="IPR051200">
    <property type="entry name" value="Host-pathogen_enzymatic-act"/>
</dbReference>
<gene>
    <name evidence="1" type="ordered locus">GTNG_1964</name>
</gene>
<dbReference type="PANTHER" id="PTHR47197">
    <property type="entry name" value="PROTEIN NIRF"/>
    <property type="match status" value="1"/>
</dbReference>
<dbReference type="Proteomes" id="UP000001578">
    <property type="component" value="Chromosome"/>
</dbReference>
<organism evidence="1 2">
    <name type="scientific">Geobacillus thermodenitrificans (strain NG80-2)</name>
    <dbReference type="NCBI Taxonomy" id="420246"/>
    <lineage>
        <taxon>Bacteria</taxon>
        <taxon>Bacillati</taxon>
        <taxon>Bacillota</taxon>
        <taxon>Bacilli</taxon>
        <taxon>Bacillales</taxon>
        <taxon>Anoxybacillaceae</taxon>
        <taxon>Geobacillus</taxon>
    </lineage>
</organism>
<dbReference type="AlphaFoldDB" id="A4IPR5"/>
<name>A4IPR5_GEOTN</name>
<sequence length="168" mass="17310">MSKCQNDNQVIRIRCGCTNLRTVTVHRPISPEPGGPDGPGPSIFAYVTNAADNTVSVIDTSTNAVIATIPVGFAPYSATITPDGTRAYVANANDNTISVIDTSTNTVIATIPVASPHDIDLTPDGTHAYVTNTTTNTVSVLNTATNTVITTIPVGNAPHGIAITPVAI</sequence>
<dbReference type="HOGENOM" id="CLU_121967_0_0_9"/>
<evidence type="ECO:0000313" key="2">
    <source>
        <dbReference type="Proteomes" id="UP000001578"/>
    </source>
</evidence>
<dbReference type="InterPro" id="IPR011048">
    <property type="entry name" value="Haem_d1_sf"/>
</dbReference>
<evidence type="ECO:0000313" key="1">
    <source>
        <dbReference type="EMBL" id="ABO67319.1"/>
    </source>
</evidence>
<dbReference type="InterPro" id="IPR015943">
    <property type="entry name" value="WD40/YVTN_repeat-like_dom_sf"/>
</dbReference>
<dbReference type="EMBL" id="CP000557">
    <property type="protein sequence ID" value="ABO67319.1"/>
    <property type="molecule type" value="Genomic_DNA"/>
</dbReference>
<dbReference type="KEGG" id="gtn:GTNG_1964"/>
<proteinExistence type="predicted"/>
<dbReference type="SUPFAM" id="SSF51004">
    <property type="entry name" value="C-terminal (heme d1) domain of cytochrome cd1-nitrite reductase"/>
    <property type="match status" value="1"/>
</dbReference>
<dbReference type="RefSeq" id="WP_008880563.1">
    <property type="nucleotide sequence ID" value="NC_009328.1"/>
</dbReference>
<protein>
    <submittedName>
        <fullName evidence="1">Surface antigen protein</fullName>
    </submittedName>
</protein>
<accession>A4IPR5</accession>